<evidence type="ECO:0000313" key="4">
    <source>
        <dbReference type="Proteomes" id="UP000199249"/>
    </source>
</evidence>
<gene>
    <name evidence="3" type="ORF">SAMN04488069_10392</name>
</gene>
<dbReference type="OrthoDB" id="883400at2"/>
<accession>A0A1H3EDJ1</accession>
<name>A0A1H3EDJ1_9BACT</name>
<feature type="region of interest" description="Disordered" evidence="1">
    <location>
        <begin position="143"/>
        <end position="221"/>
    </location>
</feature>
<evidence type="ECO:0008006" key="5">
    <source>
        <dbReference type="Google" id="ProtNLM"/>
    </source>
</evidence>
<evidence type="ECO:0000256" key="2">
    <source>
        <dbReference type="SAM" id="SignalP"/>
    </source>
</evidence>
<feature type="signal peptide" evidence="2">
    <location>
        <begin position="1"/>
        <end position="25"/>
    </location>
</feature>
<feature type="compositionally biased region" description="Low complexity" evidence="1">
    <location>
        <begin position="27"/>
        <end position="42"/>
    </location>
</feature>
<protein>
    <recommendedName>
        <fullName evidence="5">Lipoprotein</fullName>
    </recommendedName>
</protein>
<feature type="chain" id="PRO_5011433389" description="Lipoprotein" evidence="2">
    <location>
        <begin position="26"/>
        <end position="221"/>
    </location>
</feature>
<dbReference type="Proteomes" id="UP000199249">
    <property type="component" value="Unassembled WGS sequence"/>
</dbReference>
<feature type="compositionally biased region" description="Low complexity" evidence="1">
    <location>
        <begin position="144"/>
        <end position="166"/>
    </location>
</feature>
<reference evidence="4" key="1">
    <citation type="submission" date="2016-10" db="EMBL/GenBank/DDBJ databases">
        <authorList>
            <person name="Varghese N."/>
            <person name="Submissions S."/>
        </authorList>
    </citation>
    <scope>NUCLEOTIDE SEQUENCE [LARGE SCALE GENOMIC DNA]</scope>
    <source>
        <strain evidence="4">CGMCC 1.8975</strain>
    </source>
</reference>
<feature type="compositionally biased region" description="Basic and acidic residues" evidence="1">
    <location>
        <begin position="167"/>
        <end position="221"/>
    </location>
</feature>
<keyword evidence="4" id="KW-1185">Reference proteome</keyword>
<organism evidence="3 4">
    <name type="scientific">Hymenobacter psychrophilus</name>
    <dbReference type="NCBI Taxonomy" id="651662"/>
    <lineage>
        <taxon>Bacteria</taxon>
        <taxon>Pseudomonadati</taxon>
        <taxon>Bacteroidota</taxon>
        <taxon>Cytophagia</taxon>
        <taxon>Cytophagales</taxon>
        <taxon>Hymenobacteraceae</taxon>
        <taxon>Hymenobacter</taxon>
    </lineage>
</organism>
<sequence>MKKTLLLLSAAAAFTLGSCSENQPAETTTTTTDTTMTTATTTGSMDYSPEAVNSRADRMAGDMATSMKLDEPTRTRVRDIYVARGQRMAELNQKYMTDTMGMAAARRDVYSNTDAEMKTVFTDPTQYTAYESSRSSYMDDRYMDSGSMGSSDNMSMGSSSADMSSSEMDKMKMKGEDGSKLKVKADGDVKMKDAEGNKAKMDADDGTVKMKPQDGDKTVIK</sequence>
<dbReference type="EMBL" id="FNOV01000003">
    <property type="protein sequence ID" value="SDX76793.1"/>
    <property type="molecule type" value="Genomic_DNA"/>
</dbReference>
<dbReference type="PROSITE" id="PS51257">
    <property type="entry name" value="PROKAR_LIPOPROTEIN"/>
    <property type="match status" value="1"/>
</dbReference>
<dbReference type="AlphaFoldDB" id="A0A1H3EDJ1"/>
<proteinExistence type="predicted"/>
<dbReference type="STRING" id="651662.SAMN04488069_10392"/>
<feature type="region of interest" description="Disordered" evidence="1">
    <location>
        <begin position="21"/>
        <end position="46"/>
    </location>
</feature>
<evidence type="ECO:0000256" key="1">
    <source>
        <dbReference type="SAM" id="MobiDB-lite"/>
    </source>
</evidence>
<dbReference type="RefSeq" id="WP_092738430.1">
    <property type="nucleotide sequence ID" value="NZ_FNOV01000003.1"/>
</dbReference>
<keyword evidence="2" id="KW-0732">Signal</keyword>
<evidence type="ECO:0000313" key="3">
    <source>
        <dbReference type="EMBL" id="SDX76793.1"/>
    </source>
</evidence>